<gene>
    <name evidence="1" type="ORF">APZ42_014540</name>
</gene>
<protein>
    <submittedName>
        <fullName evidence="1">Uncharacterized protein</fullName>
    </submittedName>
</protein>
<name>A0A162PV77_9CRUS</name>
<dbReference type="AlphaFoldDB" id="A0A162PV77"/>
<accession>A0A162PV77</accession>
<dbReference type="Proteomes" id="UP000076858">
    <property type="component" value="Unassembled WGS sequence"/>
</dbReference>
<dbReference type="EMBL" id="LRGB01000443">
    <property type="protein sequence ID" value="KZS19178.1"/>
    <property type="molecule type" value="Genomic_DNA"/>
</dbReference>
<sequence length="71" mass="8165">MYIQNGRAFLYTEYICNTRAKSIDFLTSAQSAMPLSLWHIVGNDVCFQLVQQTDVFSPPTKAKNLYIKEMN</sequence>
<organism evidence="1 2">
    <name type="scientific">Daphnia magna</name>
    <dbReference type="NCBI Taxonomy" id="35525"/>
    <lineage>
        <taxon>Eukaryota</taxon>
        <taxon>Metazoa</taxon>
        <taxon>Ecdysozoa</taxon>
        <taxon>Arthropoda</taxon>
        <taxon>Crustacea</taxon>
        <taxon>Branchiopoda</taxon>
        <taxon>Diplostraca</taxon>
        <taxon>Cladocera</taxon>
        <taxon>Anomopoda</taxon>
        <taxon>Daphniidae</taxon>
        <taxon>Daphnia</taxon>
    </lineage>
</organism>
<comment type="caution">
    <text evidence="1">The sequence shown here is derived from an EMBL/GenBank/DDBJ whole genome shotgun (WGS) entry which is preliminary data.</text>
</comment>
<keyword evidence="2" id="KW-1185">Reference proteome</keyword>
<proteinExistence type="predicted"/>
<evidence type="ECO:0000313" key="1">
    <source>
        <dbReference type="EMBL" id="KZS19178.1"/>
    </source>
</evidence>
<reference evidence="1 2" key="1">
    <citation type="submission" date="2016-03" db="EMBL/GenBank/DDBJ databases">
        <title>EvidentialGene: Evidence-directed Construction of Genes on Genomes.</title>
        <authorList>
            <person name="Gilbert D.G."/>
            <person name="Choi J.-H."/>
            <person name="Mockaitis K."/>
            <person name="Colbourne J."/>
            <person name="Pfrender M."/>
        </authorList>
    </citation>
    <scope>NUCLEOTIDE SEQUENCE [LARGE SCALE GENOMIC DNA]</scope>
    <source>
        <strain evidence="1 2">Xinb3</strain>
        <tissue evidence="1">Complete organism</tissue>
    </source>
</reference>
<evidence type="ECO:0000313" key="2">
    <source>
        <dbReference type="Proteomes" id="UP000076858"/>
    </source>
</evidence>